<evidence type="ECO:0000313" key="3">
    <source>
        <dbReference type="Proteomes" id="UP000220797"/>
    </source>
</evidence>
<organism evidence="2 3">
    <name type="scientific">Plasmodium gallinaceum</name>
    <dbReference type="NCBI Taxonomy" id="5849"/>
    <lineage>
        <taxon>Eukaryota</taxon>
        <taxon>Sar</taxon>
        <taxon>Alveolata</taxon>
        <taxon>Apicomplexa</taxon>
        <taxon>Aconoidasida</taxon>
        <taxon>Haemosporida</taxon>
        <taxon>Plasmodiidae</taxon>
        <taxon>Plasmodium</taxon>
        <taxon>Plasmodium (Haemamoeba)</taxon>
    </lineage>
</organism>
<keyword evidence="1" id="KW-0812">Transmembrane</keyword>
<accession>A0A1J1GTA4</accession>
<dbReference type="Proteomes" id="UP000220797">
    <property type="component" value="Unassembled WGS sequence"/>
</dbReference>
<comment type="caution">
    <text evidence="2">The sequence shown here is derived from an EMBL/GenBank/DDBJ whole genome shotgun (WGS) entry which is preliminary data.</text>
</comment>
<keyword evidence="1" id="KW-1133">Transmembrane helix</keyword>
<sequence length="566" mass="67035">MESHLILVFYFNFLIVILKNVFFYSINPYHNIKKFELKFMHTKIQLIRNLADFFDVKDEDILNDQGISIKDLQLLYNSNLSKSENTSNEVDFEDLRTLFVKLVDKLFLTNYKECLESEKKHHNSLRNTLEGISRDLLSLLHSSLDNVKNHVNSIFQENNVSCEYELSMFNGIDISFLLGFPLRLDDSFVFFDNLDKKNSEFFSNFSKNISNYHIYIIRYLNKRVNRFPLKYNYTEDEVPVNSHSNVMGTLLKEFTKSILSHNEEKTDDMNSPLKIDVHHINNLIDSTYRMLDATINLKTHALFVKLNKILNNDIKILIAFIAYILEIDYSSNKFTLEEIKENHGDEIFNDKILNNIYELFLQERDYIKKSLNKFKEYIQAIFGFDVNSLGIRSLVQKLYGSIDKKEIVEVFNVIVYSLFCKKQIDEYSDFIKSLKNESQDRRSGIGKFIYLFEKPHDNVFFIPKNKSSNLLLKFTEICKRNTFMNNLAHINEHLLSLDIYSENVKKFKAFIYLIHLINKELIELKEHYFTYGNGKLLRKNSILYLLHDIVRFNDSYIKYENNAMFS</sequence>
<feature type="transmembrane region" description="Helical" evidence="1">
    <location>
        <begin position="7"/>
        <end position="26"/>
    </location>
</feature>
<dbReference type="EMBL" id="CVMV01000043">
    <property type="protein sequence ID" value="CRG95528.1"/>
    <property type="molecule type" value="Genomic_DNA"/>
</dbReference>
<dbReference type="GeneID" id="39731260"/>
<dbReference type="OrthoDB" id="384111at2759"/>
<evidence type="ECO:0000256" key="1">
    <source>
        <dbReference type="SAM" id="Phobius"/>
    </source>
</evidence>
<proteinExistence type="predicted"/>
<dbReference type="AlphaFoldDB" id="A0A1J1GTA4"/>
<dbReference type="VEuPathDB" id="PlasmoDB:PGAL8A_00272800"/>
<reference evidence="2" key="1">
    <citation type="submission" date="2015-04" db="EMBL/GenBank/DDBJ databases">
        <authorList>
            <consortium name="Pathogen Informatics"/>
        </authorList>
    </citation>
    <scope>NUCLEOTIDE SEQUENCE [LARGE SCALE GENOMIC DNA]</scope>
    <source>
        <strain evidence="2">8A</strain>
    </source>
</reference>
<name>A0A1J1GTA4_PLAGA</name>
<evidence type="ECO:0000313" key="2">
    <source>
        <dbReference type="EMBL" id="CRG95528.1"/>
    </source>
</evidence>
<gene>
    <name evidence="2" type="ORF">PGAL8A_00272800</name>
</gene>
<keyword evidence="1" id="KW-0472">Membrane</keyword>
<protein>
    <submittedName>
        <fullName evidence="2">Fam-f protein</fullName>
    </submittedName>
</protein>
<dbReference type="RefSeq" id="XP_028528337.1">
    <property type="nucleotide sequence ID" value="XM_028671712.1"/>
</dbReference>
<keyword evidence="3" id="KW-1185">Reference proteome</keyword>